<protein>
    <submittedName>
        <fullName evidence="1">Uncharacterized protein</fullName>
    </submittedName>
</protein>
<name>A0A1Z3HVJ4_9CYAN</name>
<proteinExistence type="predicted"/>
<sequence length="154" mass="18095">MSHIDLSKLKWVKVIHDPSGWAYTRDRIRDMPHTVDHNYVTVFPLGFHTDKANQLEAADQVALIQNGRLTHLVEILDCEAYEEGLWYHRICRVLWWQPEVEDWSSLTPQRELLGFDPALQDGEPHLIETLKRFGERWNDNGKMAGFRAYLAERL</sequence>
<dbReference type="AlphaFoldDB" id="A0A1Z3HVJ4"/>
<accession>A0A1Z3HVJ4</accession>
<reference evidence="1 2" key="1">
    <citation type="journal article" date="2016" name="Biochim. Biophys. Acta">
        <title>Characterization of red-shifted phycobilisomes isolated from the chlorophyll f-containing cyanobacterium Halomicronema hongdechloris.</title>
        <authorList>
            <person name="Li Y."/>
            <person name="Lin Y."/>
            <person name="Garvey C.J."/>
            <person name="Birch D."/>
            <person name="Corkery R.W."/>
            <person name="Loughlin P.C."/>
            <person name="Scheer H."/>
            <person name="Willows R.D."/>
            <person name="Chen M."/>
        </authorList>
    </citation>
    <scope>NUCLEOTIDE SEQUENCE [LARGE SCALE GENOMIC DNA]</scope>
    <source>
        <strain evidence="1 2">C2206</strain>
    </source>
</reference>
<dbReference type="KEGG" id="hhg:XM38_053160"/>
<dbReference type="RefSeq" id="WP_137455228.1">
    <property type="nucleotide sequence ID" value="NZ_CP021983.2"/>
</dbReference>
<gene>
    <name evidence="1" type="ORF">XM38_053160</name>
</gene>
<dbReference type="EMBL" id="CP021983">
    <property type="protein sequence ID" value="ASC74340.1"/>
    <property type="molecule type" value="Genomic_DNA"/>
</dbReference>
<dbReference type="Proteomes" id="UP000191901">
    <property type="component" value="Chromosome"/>
</dbReference>
<dbReference type="OrthoDB" id="574596at2"/>
<keyword evidence="2" id="KW-1185">Reference proteome</keyword>
<organism evidence="1 2">
    <name type="scientific">Halomicronema hongdechloris C2206</name>
    <dbReference type="NCBI Taxonomy" id="1641165"/>
    <lineage>
        <taxon>Bacteria</taxon>
        <taxon>Bacillati</taxon>
        <taxon>Cyanobacteriota</taxon>
        <taxon>Cyanophyceae</taxon>
        <taxon>Nodosilineales</taxon>
        <taxon>Nodosilineaceae</taxon>
        <taxon>Halomicronema</taxon>
    </lineage>
</organism>
<evidence type="ECO:0000313" key="2">
    <source>
        <dbReference type="Proteomes" id="UP000191901"/>
    </source>
</evidence>
<evidence type="ECO:0000313" key="1">
    <source>
        <dbReference type="EMBL" id="ASC74340.1"/>
    </source>
</evidence>